<evidence type="ECO:0000313" key="2">
    <source>
        <dbReference type="Proteomes" id="UP000050443"/>
    </source>
</evidence>
<proteinExistence type="predicted"/>
<gene>
    <name evidence="1" type="ORF">RC62_3307</name>
</gene>
<comment type="caution">
    <text evidence="1">The sequence shown here is derived from an EMBL/GenBank/DDBJ whole genome shotgun (WGS) entry which is preliminary data.</text>
</comment>
<accession>A0A0Q0SDI6</accession>
<organism evidence="1 2">
    <name type="scientific">Flavobacterium aquidurense</name>
    <dbReference type="NCBI Taxonomy" id="362413"/>
    <lineage>
        <taxon>Bacteria</taxon>
        <taxon>Pseudomonadati</taxon>
        <taxon>Bacteroidota</taxon>
        <taxon>Flavobacteriia</taxon>
        <taxon>Flavobacteriales</taxon>
        <taxon>Flavobacteriaceae</taxon>
        <taxon>Flavobacterium</taxon>
    </lineage>
</organism>
<reference evidence="1 2" key="1">
    <citation type="submission" date="2014-09" db="EMBL/GenBank/DDBJ databases">
        <title>Genome sequence of Flavobacterium aquidurense RC62.</title>
        <authorList>
            <person name="Kim J.F."/>
            <person name="Kwak M.-J."/>
        </authorList>
    </citation>
    <scope>NUCLEOTIDE SEQUENCE [LARGE SCALE GENOMIC DNA]</scope>
    <source>
        <strain evidence="1 2">RC62</strain>
    </source>
</reference>
<dbReference type="PATRIC" id="fig|362413.3.peg.3232"/>
<name>A0A0Q0SDI6_9FLAO</name>
<dbReference type="Proteomes" id="UP000050443">
    <property type="component" value="Unassembled WGS sequence"/>
</dbReference>
<dbReference type="AlphaFoldDB" id="A0A0Q0SDI6"/>
<protein>
    <submittedName>
        <fullName evidence="1">Uncharacterized protein</fullName>
    </submittedName>
</protein>
<sequence length="39" mass="4508">MSNDKKIASSFVPFVVKKSFQVKAFQKINIAVKKRKNPR</sequence>
<evidence type="ECO:0000313" key="1">
    <source>
        <dbReference type="EMBL" id="KQB42302.1"/>
    </source>
</evidence>
<dbReference type="EMBL" id="JRLF01000006">
    <property type="protein sequence ID" value="KQB42302.1"/>
    <property type="molecule type" value="Genomic_DNA"/>
</dbReference>